<protein>
    <submittedName>
        <fullName evidence="1">Uncharacterized protein</fullName>
    </submittedName>
</protein>
<dbReference type="AlphaFoldDB" id="A0A437MFK5"/>
<organism evidence="1 2">
    <name type="scientific">Rhodovarius crocodyli</name>
    <dbReference type="NCBI Taxonomy" id="1979269"/>
    <lineage>
        <taxon>Bacteria</taxon>
        <taxon>Pseudomonadati</taxon>
        <taxon>Pseudomonadota</taxon>
        <taxon>Alphaproteobacteria</taxon>
        <taxon>Acetobacterales</taxon>
        <taxon>Roseomonadaceae</taxon>
        <taxon>Rhodovarius</taxon>
    </lineage>
</organism>
<accession>A0A437MFK5</accession>
<keyword evidence="2" id="KW-1185">Reference proteome</keyword>
<sequence length="141" mass="15872">MEVTHIDVEAGVRYWEDATVNGVADEDGTLIPGRVGEHWKVRIRLADGVVEDWPAGTTADIHYKVCDEGQYWLSDASRQRQMKWAGYYVPNDFLCHGGRGYGDYIILEIDGAGVIQGYQQPTIDDEEWQVVEPAAQERNDG</sequence>
<dbReference type="OrthoDB" id="8480829at2"/>
<comment type="caution">
    <text evidence="1">The sequence shown here is derived from an EMBL/GenBank/DDBJ whole genome shotgun (WGS) entry which is preliminary data.</text>
</comment>
<dbReference type="EMBL" id="SACL01000004">
    <property type="protein sequence ID" value="RVT96417.1"/>
    <property type="molecule type" value="Genomic_DNA"/>
</dbReference>
<dbReference type="Proteomes" id="UP000282957">
    <property type="component" value="Unassembled WGS sequence"/>
</dbReference>
<reference evidence="1 2" key="1">
    <citation type="submission" date="2019-01" db="EMBL/GenBank/DDBJ databases">
        <authorList>
            <person name="Chen W.-M."/>
        </authorList>
    </citation>
    <scope>NUCLEOTIDE SEQUENCE [LARGE SCALE GENOMIC DNA]</scope>
    <source>
        <strain evidence="1 2">CCP-6</strain>
    </source>
</reference>
<gene>
    <name evidence="1" type="ORF">EOD42_13880</name>
</gene>
<evidence type="ECO:0000313" key="2">
    <source>
        <dbReference type="Proteomes" id="UP000282957"/>
    </source>
</evidence>
<proteinExistence type="predicted"/>
<name>A0A437MFK5_9PROT</name>
<evidence type="ECO:0000313" key="1">
    <source>
        <dbReference type="EMBL" id="RVT96417.1"/>
    </source>
</evidence>